<dbReference type="Gene3D" id="2.60.200.30">
    <property type="entry name" value="Probable inorganic polyphosphate/atp-NAD kinase, domain 2"/>
    <property type="match status" value="1"/>
</dbReference>
<dbReference type="SUPFAM" id="SSF111331">
    <property type="entry name" value="NAD kinase/diacylglycerol kinase-like"/>
    <property type="match status" value="1"/>
</dbReference>
<organism evidence="1 2">
    <name type="scientific">Natrarchaeobaculum sulfurireducens</name>
    <dbReference type="NCBI Taxonomy" id="2044521"/>
    <lineage>
        <taxon>Archaea</taxon>
        <taxon>Methanobacteriati</taxon>
        <taxon>Methanobacteriota</taxon>
        <taxon>Stenosarchaea group</taxon>
        <taxon>Halobacteria</taxon>
        <taxon>Halobacteriales</taxon>
        <taxon>Natrialbaceae</taxon>
        <taxon>Natrarchaeobaculum</taxon>
    </lineage>
</organism>
<dbReference type="GO" id="GO:0003951">
    <property type="term" value="F:NAD+ kinase activity"/>
    <property type="evidence" value="ECO:0007669"/>
    <property type="project" value="UniProtKB-EC"/>
</dbReference>
<dbReference type="AlphaFoldDB" id="A0A346PQF7"/>
<evidence type="ECO:0000313" key="1">
    <source>
        <dbReference type="EMBL" id="AXR81752.1"/>
    </source>
</evidence>
<dbReference type="KEGG" id="nag:AArcMg_1743"/>
<keyword evidence="1" id="KW-0418">Kinase</keyword>
<dbReference type="PANTHER" id="PTHR20275">
    <property type="entry name" value="NAD KINASE"/>
    <property type="match status" value="1"/>
</dbReference>
<sequence length="277" mass="28520">MLTTSERRIMCGALEDDPLVGIIGPADGAVDPAALEATVDDRGGRAVTGGRETVLEAEPSLLVVEGEADLAAVARARATVPTLVVGSISGVETVEPAQATSALESALAGSARVRRLPLLEVDVESRGGDLETATEANEHTELERALFDVTLVTKEPAQISEFGVYSRDELLEAVRADGIVAATPAGSHGYTTALGGPLLSVGVDGVAVTPIAPFVTRTPRWVVPSDDIVLSVERNEADVTLVVDGQDRETLTIGATVRLSSPGGLPVVVPAPNCDSS</sequence>
<dbReference type="EMBL" id="CP027033">
    <property type="protein sequence ID" value="AXR81752.1"/>
    <property type="molecule type" value="Genomic_DNA"/>
</dbReference>
<dbReference type="InterPro" id="IPR016064">
    <property type="entry name" value="NAD/diacylglycerol_kinase_sf"/>
</dbReference>
<dbReference type="GO" id="GO:0006741">
    <property type="term" value="P:NADP+ biosynthetic process"/>
    <property type="evidence" value="ECO:0007669"/>
    <property type="project" value="TreeGrafter"/>
</dbReference>
<proteinExistence type="predicted"/>
<accession>A0A346PQF7</accession>
<dbReference type="Pfam" id="PF20143">
    <property type="entry name" value="NAD_kinase_C"/>
    <property type="match status" value="1"/>
</dbReference>
<protein>
    <submittedName>
        <fullName evidence="1">NAD kinase</fullName>
        <ecNumber evidence="1">2.7.1.23</ecNumber>
    </submittedName>
</protein>
<reference evidence="2" key="1">
    <citation type="submission" date="2018-02" db="EMBL/GenBank/DDBJ databases">
        <title>Phenotypic and genomic properties of facultatively anaerobic sulfur-reducing natronoarchaea from hypersaline soda lakes.</title>
        <authorList>
            <person name="Sorokin D.Y."/>
            <person name="Kublanov I.V."/>
            <person name="Roman P."/>
            <person name="Sinninghe Damste J.S."/>
            <person name="Golyshin P.N."/>
            <person name="Rojo D."/>
            <person name="Ciordia S."/>
            <person name="Mena M.D.C."/>
            <person name="Ferrer M."/>
            <person name="Messina E."/>
            <person name="Smedile F."/>
            <person name="La Spada G."/>
            <person name="La Cono V."/>
            <person name="Yakimov M.M."/>
        </authorList>
    </citation>
    <scope>NUCLEOTIDE SEQUENCE [LARGE SCALE GENOMIC DNA]</scope>
    <source>
        <strain evidence="2">AArc-Mg</strain>
    </source>
</reference>
<evidence type="ECO:0000313" key="2">
    <source>
        <dbReference type="Proteomes" id="UP000258613"/>
    </source>
</evidence>
<dbReference type="PANTHER" id="PTHR20275:SF43">
    <property type="entry name" value="BIFUNCTIONAL NADP PHOSPHATASE_NAD KINASE"/>
    <property type="match status" value="1"/>
</dbReference>
<dbReference type="Proteomes" id="UP000258613">
    <property type="component" value="Chromosome"/>
</dbReference>
<dbReference type="GO" id="GO:0019674">
    <property type="term" value="P:NAD+ metabolic process"/>
    <property type="evidence" value="ECO:0007669"/>
    <property type="project" value="InterPro"/>
</dbReference>
<gene>
    <name evidence="1" type="ORF">AArcMg_1743</name>
</gene>
<name>A0A346PQF7_9EURY</name>
<dbReference type="EC" id="2.7.1.23" evidence="1"/>
<keyword evidence="2" id="KW-1185">Reference proteome</keyword>
<keyword evidence="1" id="KW-0808">Transferase</keyword>
<dbReference type="InterPro" id="IPR017437">
    <property type="entry name" value="ATP-NAD_kinase_PpnK-typ_C"/>
</dbReference>